<feature type="signal peptide" evidence="1">
    <location>
        <begin position="1"/>
        <end position="18"/>
    </location>
</feature>
<dbReference type="InterPro" id="IPR036249">
    <property type="entry name" value="Thioredoxin-like_sf"/>
</dbReference>
<dbReference type="OrthoDB" id="9800545at2"/>
<dbReference type="Proteomes" id="UP000201169">
    <property type="component" value="Chromosome"/>
</dbReference>
<organism evidence="2 3">
    <name type="scientific">Campylobacter avium LMG 24591</name>
    <dbReference type="NCBI Taxonomy" id="522484"/>
    <lineage>
        <taxon>Bacteria</taxon>
        <taxon>Pseudomonadati</taxon>
        <taxon>Campylobacterota</taxon>
        <taxon>Epsilonproteobacteria</taxon>
        <taxon>Campylobacterales</taxon>
        <taxon>Campylobacteraceae</taxon>
        <taxon>Campylobacter</taxon>
    </lineage>
</organism>
<dbReference type="PANTHER" id="PTHR35272:SF3">
    <property type="entry name" value="THIOL:DISULFIDE INTERCHANGE PROTEIN DSBC"/>
    <property type="match status" value="1"/>
</dbReference>
<evidence type="ECO:0000313" key="3">
    <source>
        <dbReference type="Proteomes" id="UP000201169"/>
    </source>
</evidence>
<name>A0A222MXW4_9BACT</name>
<keyword evidence="1" id="KW-0732">Signal</keyword>
<dbReference type="AlphaFoldDB" id="A0A222MXW4"/>
<dbReference type="KEGG" id="cavi:CAV_1197"/>
<reference evidence="2 3" key="1">
    <citation type="submission" date="2017-07" db="EMBL/GenBank/DDBJ databases">
        <title>Analysis of two Campylobacter avium genomes and identification of a novel hippuricase gene.</title>
        <authorList>
            <person name="Miller W.G."/>
            <person name="Chapman M.H."/>
            <person name="Yee E."/>
            <person name="Revez J."/>
            <person name="Bono J.L."/>
            <person name="Rossi M."/>
        </authorList>
    </citation>
    <scope>NUCLEOTIDE SEQUENCE [LARGE SCALE GENOMIC DNA]</scope>
    <source>
        <strain evidence="2 3">LMG 24591</strain>
    </source>
</reference>
<evidence type="ECO:0000313" key="2">
    <source>
        <dbReference type="EMBL" id="ASQ30823.1"/>
    </source>
</evidence>
<dbReference type="RefSeq" id="WP_094325627.1">
    <property type="nucleotide sequence ID" value="NZ_CP022347.1"/>
</dbReference>
<keyword evidence="3" id="KW-1185">Reference proteome</keyword>
<dbReference type="SUPFAM" id="SSF52833">
    <property type="entry name" value="Thioredoxin-like"/>
    <property type="match status" value="1"/>
</dbReference>
<accession>A0A222MXW4</accession>
<gene>
    <name evidence="2" type="ORF">CAV_1197</name>
</gene>
<dbReference type="Gene3D" id="3.40.30.10">
    <property type="entry name" value="Glutaredoxin"/>
    <property type="match status" value="1"/>
</dbReference>
<dbReference type="InterPro" id="IPR051470">
    <property type="entry name" value="Thiol:disulfide_interchange"/>
</dbReference>
<dbReference type="EMBL" id="CP022347">
    <property type="protein sequence ID" value="ASQ30823.1"/>
    <property type="molecule type" value="Genomic_DNA"/>
</dbReference>
<dbReference type="PANTHER" id="PTHR35272">
    <property type="entry name" value="THIOL:DISULFIDE INTERCHANGE PROTEIN DSBC-RELATED"/>
    <property type="match status" value="1"/>
</dbReference>
<evidence type="ECO:0000256" key="1">
    <source>
        <dbReference type="SAM" id="SignalP"/>
    </source>
</evidence>
<proteinExistence type="predicted"/>
<sequence length="246" mass="28571">MKKTLVFLPLAFSLAFCASNTQIKKFYEDALKERLEGVKVEILKREKLPDTDFEAVTVKFSAKGMSQEDLIFTKDNIIAPDIIDVKQNISYKQSYELKKMEKERENFSKKALKELEKEKMIISLGDKNKPLLYVFSDPECPYCRMHLKNIRQELKTHQMKLILTPVHGISAFDKAALIYKESKNAKSDEEKIKILEKYYDEKIAHYSQRGTNSLKVDEKEVEAVKKLYEKYSSLGLRAVPMIIEAK</sequence>
<protein>
    <submittedName>
        <fullName evidence="2">Putative thioredoxin-like protein, DsbA family</fullName>
    </submittedName>
</protein>
<feature type="chain" id="PRO_5011990732" evidence="1">
    <location>
        <begin position="19"/>
        <end position="246"/>
    </location>
</feature>